<evidence type="ECO:0000259" key="6">
    <source>
        <dbReference type="Pfam" id="PF02931"/>
    </source>
</evidence>
<evidence type="ECO:0000313" key="10">
    <source>
        <dbReference type="Proteomes" id="UP000014760"/>
    </source>
</evidence>
<comment type="subcellular location">
    <subcellularLocation>
        <location evidence="1">Membrane</location>
        <topology evidence="1">Multi-pass membrane protein</topology>
    </subcellularLocation>
</comment>
<dbReference type="OrthoDB" id="5975154at2759"/>
<evidence type="ECO:0000256" key="1">
    <source>
        <dbReference type="ARBA" id="ARBA00004141"/>
    </source>
</evidence>
<keyword evidence="5" id="KW-0813">Transport</keyword>
<dbReference type="GO" id="GO:0016020">
    <property type="term" value="C:membrane"/>
    <property type="evidence" value="ECO:0007669"/>
    <property type="project" value="UniProtKB-SubCell"/>
</dbReference>
<feature type="domain" description="Neurotransmitter-gated ion-channel transmembrane" evidence="7">
    <location>
        <begin position="397"/>
        <end position="465"/>
    </location>
</feature>
<dbReference type="OMA" id="MHITELD"/>
<dbReference type="GO" id="GO:0004888">
    <property type="term" value="F:transmembrane signaling receptor activity"/>
    <property type="evidence" value="ECO:0007669"/>
    <property type="project" value="InterPro"/>
</dbReference>
<feature type="transmembrane region" description="Helical" evidence="5">
    <location>
        <begin position="320"/>
        <end position="342"/>
    </location>
</feature>
<dbReference type="FunFam" id="2.70.170.10:FF:000028">
    <property type="entry name" value="AcetylCholine Receptor"/>
    <property type="match status" value="1"/>
</dbReference>
<sequence>MEAACLTVTLVLAIILNEFSCVNTHDATLLNAALFATYSSDIRPRITYSETVDVELEFYMNTIADIDEVNQIMHVVGYVVAVSNSVALPKIPHLRFVTRQYWRDDYLTWNQSAYGGIEHVVLPTPQIWRPDYGLINSVDSFTDTTYAEQFRSLVHYTGDVMWAYGGTFSTSCNLDLTYYPFDKQSCSLIFENWAYTINDVRIFPGKSEISLEDFSANGLWDYTGSTVESSIFYHETHFNTSYPKVTYTVHMTRKSTYYISAMIAPCMLLVCITLGTFWLPPDSGEKIGLGITVMLAFSVYQVIIESVTPATSDNSPLLETFVLAVMGISTASTLLSILVLYLHHKGPQTRPGPYAKTFFKICATVLCMKSLVPDPLDKVDIRRELGDLKIDPVDENETKTKKEAGNDLQKAVEKISAQLEYMKKAMEDSEIENTIVGEWKAIAMVLDRCFFWIALFLGLIVTTALLLPREA</sequence>
<dbReference type="SUPFAM" id="SSF63712">
    <property type="entry name" value="Nicotinic receptor ligand binding domain-like"/>
    <property type="match status" value="1"/>
</dbReference>
<protein>
    <recommendedName>
        <fullName evidence="11">Neurotransmitter-gated ion-channel ligand-binding domain-containing protein</fullName>
    </recommendedName>
</protein>
<dbReference type="Pfam" id="PF02931">
    <property type="entry name" value="Neur_chan_LBD"/>
    <property type="match status" value="1"/>
</dbReference>
<reference evidence="8 10" key="2">
    <citation type="journal article" date="2013" name="Nature">
        <title>Insights into bilaterian evolution from three spiralian genomes.</title>
        <authorList>
            <person name="Simakov O."/>
            <person name="Marletaz F."/>
            <person name="Cho S.J."/>
            <person name="Edsinger-Gonzales E."/>
            <person name="Havlak P."/>
            <person name="Hellsten U."/>
            <person name="Kuo D.H."/>
            <person name="Larsson T."/>
            <person name="Lv J."/>
            <person name="Arendt D."/>
            <person name="Savage R."/>
            <person name="Osoegawa K."/>
            <person name="de Jong P."/>
            <person name="Grimwood J."/>
            <person name="Chapman J.A."/>
            <person name="Shapiro H."/>
            <person name="Aerts A."/>
            <person name="Otillar R.P."/>
            <person name="Terry A.Y."/>
            <person name="Boore J.L."/>
            <person name="Grigoriev I.V."/>
            <person name="Lindberg D.R."/>
            <person name="Seaver E.C."/>
            <person name="Weisblat D.A."/>
            <person name="Putnam N.H."/>
            <person name="Rokhsar D.S."/>
        </authorList>
    </citation>
    <scope>NUCLEOTIDE SEQUENCE</scope>
    <source>
        <strain evidence="8 10">I ESC-2004</strain>
    </source>
</reference>
<dbReference type="HOGENOM" id="CLU_018074_0_1_1"/>
<dbReference type="STRING" id="283909.R7TRP8"/>
<comment type="caution">
    <text evidence="5">Lacks conserved residue(s) required for the propagation of feature annotation.</text>
</comment>
<dbReference type="EMBL" id="AMQN01011259">
    <property type="status" value="NOT_ANNOTATED_CDS"/>
    <property type="molecule type" value="Genomic_DNA"/>
</dbReference>
<dbReference type="InterPro" id="IPR006029">
    <property type="entry name" value="Neurotrans-gated_channel_TM"/>
</dbReference>
<evidence type="ECO:0008006" key="11">
    <source>
        <dbReference type="Google" id="ProtNLM"/>
    </source>
</evidence>
<dbReference type="PANTHER" id="PTHR18945">
    <property type="entry name" value="NEUROTRANSMITTER GATED ION CHANNEL"/>
    <property type="match status" value="1"/>
</dbReference>
<reference evidence="10" key="1">
    <citation type="submission" date="2012-12" db="EMBL/GenBank/DDBJ databases">
        <authorList>
            <person name="Hellsten U."/>
            <person name="Grimwood J."/>
            <person name="Chapman J.A."/>
            <person name="Shapiro H."/>
            <person name="Aerts A."/>
            <person name="Otillar R.P."/>
            <person name="Terry A.Y."/>
            <person name="Boore J.L."/>
            <person name="Simakov O."/>
            <person name="Marletaz F."/>
            <person name="Cho S.-J."/>
            <person name="Edsinger-Gonzales E."/>
            <person name="Havlak P."/>
            <person name="Kuo D.-H."/>
            <person name="Larsson T."/>
            <person name="Lv J."/>
            <person name="Arendt D."/>
            <person name="Savage R."/>
            <person name="Osoegawa K."/>
            <person name="de Jong P."/>
            <person name="Lindberg D.R."/>
            <person name="Seaver E.C."/>
            <person name="Weisblat D.A."/>
            <person name="Putnam N.H."/>
            <person name="Grigoriev I.V."/>
            <person name="Rokhsar D.S."/>
        </authorList>
    </citation>
    <scope>NUCLEOTIDE SEQUENCE</scope>
    <source>
        <strain evidence="10">I ESC-2004</strain>
    </source>
</reference>
<keyword evidence="2 5" id="KW-0812">Transmembrane</keyword>
<evidence type="ECO:0000259" key="7">
    <source>
        <dbReference type="Pfam" id="PF02932"/>
    </source>
</evidence>
<dbReference type="PRINTS" id="PR00252">
    <property type="entry name" value="NRIONCHANNEL"/>
</dbReference>
<dbReference type="SUPFAM" id="SSF90112">
    <property type="entry name" value="Neurotransmitter-gated ion-channel transmembrane pore"/>
    <property type="match status" value="1"/>
</dbReference>
<dbReference type="Pfam" id="PF02932">
    <property type="entry name" value="Neur_chan_memb"/>
    <property type="match status" value="2"/>
</dbReference>
<comment type="similarity">
    <text evidence="5">Belongs to the ligand-gated ion channel (TC 1.A.9) family.</text>
</comment>
<dbReference type="InterPro" id="IPR036719">
    <property type="entry name" value="Neuro-gated_channel_TM_sf"/>
</dbReference>
<dbReference type="EMBL" id="KB308784">
    <property type="protein sequence ID" value="ELT96598.1"/>
    <property type="molecule type" value="Genomic_DNA"/>
</dbReference>
<dbReference type="EMBL" id="AMQN01011258">
    <property type="status" value="NOT_ANNOTATED_CDS"/>
    <property type="molecule type" value="Genomic_DNA"/>
</dbReference>
<dbReference type="AlphaFoldDB" id="R7TRP8"/>
<evidence type="ECO:0000256" key="5">
    <source>
        <dbReference type="RuleBase" id="RU000687"/>
    </source>
</evidence>
<dbReference type="CDD" id="cd18989">
    <property type="entry name" value="LGIC_ECD_cation"/>
    <property type="match status" value="1"/>
</dbReference>
<dbReference type="Gene3D" id="1.20.58.390">
    <property type="entry name" value="Neurotransmitter-gated ion-channel transmembrane domain"/>
    <property type="match status" value="2"/>
</dbReference>
<evidence type="ECO:0000256" key="3">
    <source>
        <dbReference type="ARBA" id="ARBA00022989"/>
    </source>
</evidence>
<evidence type="ECO:0000256" key="4">
    <source>
        <dbReference type="ARBA" id="ARBA00023136"/>
    </source>
</evidence>
<dbReference type="PROSITE" id="PS00236">
    <property type="entry name" value="NEUROTR_ION_CHANNEL"/>
    <property type="match status" value="1"/>
</dbReference>
<keyword evidence="10" id="KW-1185">Reference proteome</keyword>
<feature type="domain" description="Neurotransmitter-gated ion-channel transmembrane" evidence="7">
    <location>
        <begin position="262"/>
        <end position="370"/>
    </location>
</feature>
<name>R7TRP8_CAPTE</name>
<dbReference type="InterPro" id="IPR036734">
    <property type="entry name" value="Neur_chan_lig-bd_sf"/>
</dbReference>
<dbReference type="InterPro" id="IPR038050">
    <property type="entry name" value="Neuro_actylchol_rec"/>
</dbReference>
<feature type="domain" description="Neurotransmitter-gated ion-channel ligand-binding" evidence="6">
    <location>
        <begin position="94"/>
        <end position="254"/>
    </location>
</feature>
<keyword evidence="5" id="KW-0406">Ion transport</keyword>
<dbReference type="GO" id="GO:0005230">
    <property type="term" value="F:extracellular ligand-gated monoatomic ion channel activity"/>
    <property type="evidence" value="ECO:0007669"/>
    <property type="project" value="InterPro"/>
</dbReference>
<keyword evidence="5" id="KW-0407">Ion channel</keyword>
<evidence type="ECO:0000313" key="9">
    <source>
        <dbReference type="EnsemblMetazoa" id="CapteP208789"/>
    </source>
</evidence>
<dbReference type="Proteomes" id="UP000014760">
    <property type="component" value="Unassembled WGS sequence"/>
</dbReference>
<accession>R7TRP8</accession>
<dbReference type="Gene3D" id="2.70.170.10">
    <property type="entry name" value="Neurotransmitter-gated ion-channel ligand-binding domain"/>
    <property type="match status" value="1"/>
</dbReference>
<dbReference type="EnsemblMetazoa" id="CapteT208789">
    <property type="protein sequence ID" value="CapteP208789"/>
    <property type="gene ID" value="CapteG208789"/>
</dbReference>
<proteinExistence type="inferred from homology"/>
<feature type="transmembrane region" description="Helical" evidence="5">
    <location>
        <begin position="449"/>
        <end position="467"/>
    </location>
</feature>
<evidence type="ECO:0000256" key="2">
    <source>
        <dbReference type="ARBA" id="ARBA00022692"/>
    </source>
</evidence>
<dbReference type="CDD" id="cd19051">
    <property type="entry name" value="LGIC_TM_cation"/>
    <property type="match status" value="1"/>
</dbReference>
<reference evidence="9" key="3">
    <citation type="submission" date="2015-06" db="UniProtKB">
        <authorList>
            <consortium name="EnsemblMetazoa"/>
        </authorList>
    </citation>
    <scope>IDENTIFICATION</scope>
</reference>
<organism evidence="8">
    <name type="scientific">Capitella teleta</name>
    <name type="common">Polychaete worm</name>
    <dbReference type="NCBI Taxonomy" id="283909"/>
    <lineage>
        <taxon>Eukaryota</taxon>
        <taxon>Metazoa</taxon>
        <taxon>Spiralia</taxon>
        <taxon>Lophotrochozoa</taxon>
        <taxon>Annelida</taxon>
        <taxon>Polychaeta</taxon>
        <taxon>Sedentaria</taxon>
        <taxon>Scolecida</taxon>
        <taxon>Capitellidae</taxon>
        <taxon>Capitella</taxon>
    </lineage>
</organism>
<dbReference type="InterPro" id="IPR006201">
    <property type="entry name" value="Neur_channel"/>
</dbReference>
<dbReference type="InterPro" id="IPR018000">
    <property type="entry name" value="Neurotransmitter_ion_chnl_CS"/>
</dbReference>
<feature type="transmembrane region" description="Helical" evidence="5">
    <location>
        <begin position="257"/>
        <end position="280"/>
    </location>
</feature>
<feature type="signal peptide" evidence="5">
    <location>
        <begin position="1"/>
        <end position="24"/>
    </location>
</feature>
<gene>
    <name evidence="8" type="ORF">CAPTEDRAFT_208789</name>
</gene>
<keyword evidence="5" id="KW-0732">Signal</keyword>
<evidence type="ECO:0000313" key="8">
    <source>
        <dbReference type="EMBL" id="ELT96598.1"/>
    </source>
</evidence>
<keyword evidence="3 5" id="KW-1133">Transmembrane helix</keyword>
<keyword evidence="4 5" id="KW-0472">Membrane</keyword>
<feature type="chain" id="PRO_5010979153" description="Neurotransmitter-gated ion-channel ligand-binding domain-containing protein" evidence="5">
    <location>
        <begin position="25"/>
        <end position="471"/>
    </location>
</feature>
<dbReference type="InterPro" id="IPR006202">
    <property type="entry name" value="Neur_chan_lig-bd"/>
</dbReference>